<keyword evidence="1" id="KW-0472">Membrane</keyword>
<organism evidence="2 3">
    <name type="scientific">Anaeromicrobium sediminis</name>
    <dbReference type="NCBI Taxonomy" id="1478221"/>
    <lineage>
        <taxon>Bacteria</taxon>
        <taxon>Bacillati</taxon>
        <taxon>Bacillota</taxon>
        <taxon>Clostridia</taxon>
        <taxon>Peptostreptococcales</taxon>
        <taxon>Thermotaleaceae</taxon>
        <taxon>Anaeromicrobium</taxon>
    </lineage>
</organism>
<dbReference type="EMBL" id="NIBG01000008">
    <property type="protein sequence ID" value="PAB59350.1"/>
    <property type="molecule type" value="Genomic_DNA"/>
</dbReference>
<comment type="caution">
    <text evidence="2">The sequence shown here is derived from an EMBL/GenBank/DDBJ whole genome shotgun (WGS) entry which is preliminary data.</text>
</comment>
<dbReference type="Proteomes" id="UP000216024">
    <property type="component" value="Unassembled WGS sequence"/>
</dbReference>
<accession>A0A267MKP5</accession>
<feature type="transmembrane region" description="Helical" evidence="1">
    <location>
        <begin position="30"/>
        <end position="49"/>
    </location>
</feature>
<evidence type="ECO:0000313" key="2">
    <source>
        <dbReference type="EMBL" id="PAB59350.1"/>
    </source>
</evidence>
<keyword evidence="1" id="KW-0812">Transmembrane</keyword>
<protein>
    <submittedName>
        <fullName evidence="2">Uncharacterized protein</fullName>
    </submittedName>
</protein>
<dbReference type="AlphaFoldDB" id="A0A267MKP5"/>
<keyword evidence="3" id="KW-1185">Reference proteome</keyword>
<name>A0A267MKP5_9FIRM</name>
<evidence type="ECO:0000256" key="1">
    <source>
        <dbReference type="SAM" id="Phobius"/>
    </source>
</evidence>
<gene>
    <name evidence="2" type="ORF">CCE28_10845</name>
</gene>
<reference evidence="2 3" key="1">
    <citation type="submission" date="2017-06" db="EMBL/GenBank/DDBJ databases">
        <title>Draft genome sequence of anaerobic fermentative bacterium Anaeromicrobium sediminis DY2726D isolated from West Pacific Ocean sediments.</title>
        <authorList>
            <person name="Zeng X."/>
        </authorList>
    </citation>
    <scope>NUCLEOTIDE SEQUENCE [LARGE SCALE GENOMIC DNA]</scope>
    <source>
        <strain evidence="2 3">DY2726D</strain>
    </source>
</reference>
<keyword evidence="1" id="KW-1133">Transmembrane helix</keyword>
<evidence type="ECO:0000313" key="3">
    <source>
        <dbReference type="Proteomes" id="UP000216024"/>
    </source>
</evidence>
<proteinExistence type="predicted"/>
<sequence length="173" mass="19800">MNIINSLSSWGCLIKGGEEGYMDIISLKTILFIIIPENILILLSGLYLVNEGNQKWNKLVFLVIAQSISLIIIRKYVPFPTHIPVVIGVYICSIYFVLGISYKKAIWAVLIPVIAIYIIESSVLIFLKVKINHLFYSDWEKIKYALPHEIFLLVTYLICKYTKLSLAEELDIC</sequence>
<feature type="transmembrane region" description="Helical" evidence="1">
    <location>
        <begin position="79"/>
        <end position="98"/>
    </location>
</feature>
<feature type="transmembrane region" description="Helical" evidence="1">
    <location>
        <begin position="105"/>
        <end position="127"/>
    </location>
</feature>
<dbReference type="RefSeq" id="WP_095133730.1">
    <property type="nucleotide sequence ID" value="NZ_NIBG01000008.1"/>
</dbReference>
<feature type="transmembrane region" description="Helical" evidence="1">
    <location>
        <begin position="56"/>
        <end position="73"/>
    </location>
</feature>